<dbReference type="Proteomes" id="UP001231362">
    <property type="component" value="Unassembled WGS sequence"/>
</dbReference>
<proteinExistence type="predicted"/>
<keyword evidence="1" id="KW-0812">Transmembrane</keyword>
<dbReference type="EMBL" id="JAUSTU010000001">
    <property type="protein sequence ID" value="MDQ0153719.1"/>
    <property type="molecule type" value="Genomic_DNA"/>
</dbReference>
<comment type="caution">
    <text evidence="2">The sequence shown here is derived from an EMBL/GenBank/DDBJ whole genome shotgun (WGS) entry which is preliminary data.</text>
</comment>
<accession>A0ABT9UYG0</accession>
<keyword evidence="1" id="KW-1133">Transmembrane helix</keyword>
<protein>
    <submittedName>
        <fullName evidence="2">Uncharacterized protein</fullName>
    </submittedName>
</protein>
<organism evidence="2 3">
    <name type="scientific">Anoxybacillus andreesenii</name>
    <dbReference type="NCBI Taxonomy" id="1325932"/>
    <lineage>
        <taxon>Bacteria</taxon>
        <taxon>Bacillati</taxon>
        <taxon>Bacillota</taxon>
        <taxon>Bacilli</taxon>
        <taxon>Bacillales</taxon>
        <taxon>Anoxybacillaceae</taxon>
        <taxon>Anoxybacillus</taxon>
    </lineage>
</organism>
<evidence type="ECO:0000313" key="2">
    <source>
        <dbReference type="EMBL" id="MDQ0153719.1"/>
    </source>
</evidence>
<keyword evidence="3" id="KW-1185">Reference proteome</keyword>
<reference evidence="2 3" key="1">
    <citation type="submission" date="2023-07" db="EMBL/GenBank/DDBJ databases">
        <title>Genomic Encyclopedia of Type Strains, Phase IV (KMG-IV): sequencing the most valuable type-strain genomes for metagenomic binning, comparative biology and taxonomic classification.</title>
        <authorList>
            <person name="Goeker M."/>
        </authorList>
    </citation>
    <scope>NUCLEOTIDE SEQUENCE [LARGE SCALE GENOMIC DNA]</scope>
    <source>
        <strain evidence="2 3">DSM 23948</strain>
    </source>
</reference>
<name>A0ABT9UYG0_9BACL</name>
<keyword evidence="1" id="KW-0472">Membrane</keyword>
<evidence type="ECO:0000313" key="3">
    <source>
        <dbReference type="Proteomes" id="UP001231362"/>
    </source>
</evidence>
<feature type="transmembrane region" description="Helical" evidence="1">
    <location>
        <begin position="6"/>
        <end position="26"/>
    </location>
</feature>
<sequence>MMEELSVTLVIASIMVLVYYVGYTLAKAE</sequence>
<evidence type="ECO:0000256" key="1">
    <source>
        <dbReference type="SAM" id="Phobius"/>
    </source>
</evidence>
<gene>
    <name evidence="2" type="ORF">J2S07_000017</name>
</gene>